<comment type="caution">
    <text evidence="2">The sequence shown here is derived from an EMBL/GenBank/DDBJ whole genome shotgun (WGS) entry which is preliminary data.</text>
</comment>
<feature type="compositionally biased region" description="Acidic residues" evidence="1">
    <location>
        <begin position="171"/>
        <end position="188"/>
    </location>
</feature>
<name>A0AAV4WG76_CAEEX</name>
<proteinExistence type="predicted"/>
<dbReference type="EMBL" id="BPLR01016139">
    <property type="protein sequence ID" value="GIY81536.1"/>
    <property type="molecule type" value="Genomic_DNA"/>
</dbReference>
<dbReference type="Proteomes" id="UP001054945">
    <property type="component" value="Unassembled WGS sequence"/>
</dbReference>
<reference evidence="2 3" key="1">
    <citation type="submission" date="2021-06" db="EMBL/GenBank/DDBJ databases">
        <title>Caerostris extrusa draft genome.</title>
        <authorList>
            <person name="Kono N."/>
            <person name="Arakawa K."/>
        </authorList>
    </citation>
    <scope>NUCLEOTIDE SEQUENCE [LARGE SCALE GENOMIC DNA]</scope>
</reference>
<feature type="compositionally biased region" description="Polar residues" evidence="1">
    <location>
        <begin position="9"/>
        <end position="30"/>
    </location>
</feature>
<organism evidence="2 3">
    <name type="scientific">Caerostris extrusa</name>
    <name type="common">Bark spider</name>
    <name type="synonym">Caerostris bankana</name>
    <dbReference type="NCBI Taxonomy" id="172846"/>
    <lineage>
        <taxon>Eukaryota</taxon>
        <taxon>Metazoa</taxon>
        <taxon>Ecdysozoa</taxon>
        <taxon>Arthropoda</taxon>
        <taxon>Chelicerata</taxon>
        <taxon>Arachnida</taxon>
        <taxon>Araneae</taxon>
        <taxon>Araneomorphae</taxon>
        <taxon>Entelegynae</taxon>
        <taxon>Araneoidea</taxon>
        <taxon>Araneidae</taxon>
        <taxon>Caerostris</taxon>
    </lineage>
</organism>
<sequence length="188" mass="22041">MDVEIYDGTNVTDFESSVEFSNTTPQQATPQIEEPSREVKYEDHTNKTAYRSRFDPEVSDYDSSVDRESRLGIEGEEYDDGEVYRPRFEQLDSSQDQESYLKQYEEDDDREMYKPHLKQQAPQYSSEVISEERKEDQLGKLPNINENQVYEISTEKSSSDDPEANVMYDVYVDDNQDDDEMESESIKK</sequence>
<feature type="compositionally biased region" description="Basic and acidic residues" evidence="1">
    <location>
        <begin position="64"/>
        <end position="73"/>
    </location>
</feature>
<feature type="compositionally biased region" description="Basic and acidic residues" evidence="1">
    <location>
        <begin position="34"/>
        <end position="56"/>
    </location>
</feature>
<accession>A0AAV4WG76</accession>
<feature type="compositionally biased region" description="Polar residues" evidence="1">
    <location>
        <begin position="91"/>
        <end position="100"/>
    </location>
</feature>
<protein>
    <submittedName>
        <fullName evidence="2">Uncharacterized protein</fullName>
    </submittedName>
</protein>
<keyword evidence="3" id="KW-1185">Reference proteome</keyword>
<gene>
    <name evidence="2" type="ORF">CEXT_60941</name>
</gene>
<feature type="region of interest" description="Disordered" evidence="1">
    <location>
        <begin position="1"/>
        <end position="188"/>
    </location>
</feature>
<evidence type="ECO:0000256" key="1">
    <source>
        <dbReference type="SAM" id="MobiDB-lite"/>
    </source>
</evidence>
<evidence type="ECO:0000313" key="3">
    <source>
        <dbReference type="Proteomes" id="UP001054945"/>
    </source>
</evidence>
<evidence type="ECO:0000313" key="2">
    <source>
        <dbReference type="EMBL" id="GIY81536.1"/>
    </source>
</evidence>
<dbReference type="AlphaFoldDB" id="A0AAV4WG76"/>